<dbReference type="GO" id="GO:0050563">
    <property type="term" value="F:trans-feruloyl-CoA synthase activity"/>
    <property type="evidence" value="ECO:0007669"/>
    <property type="project" value="UniProtKB-ARBA"/>
</dbReference>
<evidence type="ECO:0000256" key="2">
    <source>
        <dbReference type="ARBA" id="ARBA00006432"/>
    </source>
</evidence>
<keyword evidence="12" id="KW-1185">Reference proteome</keyword>
<evidence type="ECO:0000256" key="8">
    <source>
        <dbReference type="ARBA" id="ARBA00034252"/>
    </source>
</evidence>
<dbReference type="GO" id="GO:0009698">
    <property type="term" value="P:phenylpropanoid metabolic process"/>
    <property type="evidence" value="ECO:0007669"/>
    <property type="project" value="UniProtKB-KW"/>
</dbReference>
<keyword evidence="6" id="KW-0067">ATP-binding</keyword>
<dbReference type="Gene3D" id="3.30.300.30">
    <property type="match status" value="1"/>
</dbReference>
<comment type="caution">
    <text evidence="11">The sequence shown here is derived from an EMBL/GenBank/DDBJ whole genome shotgun (WGS) entry which is preliminary data.</text>
</comment>
<evidence type="ECO:0000256" key="5">
    <source>
        <dbReference type="ARBA" id="ARBA00022741"/>
    </source>
</evidence>
<dbReference type="GO" id="GO:0005524">
    <property type="term" value="F:ATP binding"/>
    <property type="evidence" value="ECO:0007669"/>
    <property type="project" value="UniProtKB-KW"/>
</dbReference>
<dbReference type="Gene3D" id="3.40.50.12780">
    <property type="entry name" value="N-terminal domain of ligase-like"/>
    <property type="match status" value="1"/>
</dbReference>
<proteinExistence type="inferred from homology"/>
<dbReference type="Pfam" id="PF00501">
    <property type="entry name" value="AMP-binding"/>
    <property type="match status" value="1"/>
</dbReference>
<sequence length="574" mass="62573">MATFLKSNQFSTDQETILHTTLKSPIPKVSYPSWYSPETGIYHSQHPAITLPSDPFLDIVSFIFSHKHNGLTALIDSSSGFFLSYSKLFSLVKSIASGLHQMGVTQGDVVLISLPNSIHFPVIFLGISSLGAVVTAINPLSSINEIKKQVLDCKPSLAFCLPEKVDEMSALGLFPVIAVPNTEFLMSNSEYSESSVFYKLISSDPNLAPRPKLSQDDTAAILYSSGTTGTCKGTMLTHGNFIAMVALFVRFEASTYSDSPCENVYLASLPMFHIYGLALFVTGLLSLGTKIVVMTKFDADEMVGVIDRYGVTHFPMVPPQLMKLTKKAMNVSGGSLKSLKQVSCGAAPVRAECTEDFIQALPHVDFIQGYGMTESTAVGTRGYNTDKFHKYSSVGLLAPNVQAKVVNWTTGSLLPPGHTGELWLRSPGTMKGYLNNDTATKLTIDKDGWLHTGDIVYFDEDGYLYVVDRLKEVIKYKGFQIAPADLESVLMSHPQIVDAAVTGARDEEAGEIPVAFVVRKDGSALSEAAVIEYVAKQVAPYKKVRKVYFIASIPRSAGGKILRRILRTLLISKI</sequence>
<comment type="pathway">
    <text evidence="1">Phytoalexin biosynthesis; 3,4',5-trihydroxystilbene biosynthesis; 3,4',5-trihydroxystilbene from trans-4-coumarate: step 1/2.</text>
</comment>
<evidence type="ECO:0000256" key="3">
    <source>
        <dbReference type="ARBA" id="ARBA00012959"/>
    </source>
</evidence>
<dbReference type="PANTHER" id="PTHR24096">
    <property type="entry name" value="LONG-CHAIN-FATTY-ACID--COA LIGASE"/>
    <property type="match status" value="1"/>
</dbReference>
<evidence type="ECO:0000256" key="6">
    <source>
        <dbReference type="ARBA" id="ARBA00022840"/>
    </source>
</evidence>
<accession>A0ABD2XS78</accession>
<dbReference type="InterPro" id="IPR042099">
    <property type="entry name" value="ANL_N_sf"/>
</dbReference>
<feature type="domain" description="AMP-binding enzyme C-terminal" evidence="10">
    <location>
        <begin position="486"/>
        <end position="560"/>
    </location>
</feature>
<dbReference type="EMBL" id="JBJUIK010000017">
    <property type="protein sequence ID" value="KAL3497939.1"/>
    <property type="molecule type" value="Genomic_DNA"/>
</dbReference>
<comment type="catalytic activity">
    <reaction evidence="8">
        <text>(E)-4-coumarate + ATP + CoA = (E)-4-coumaroyl-CoA + AMP + diphosphate</text>
        <dbReference type="Rhea" id="RHEA:19641"/>
        <dbReference type="ChEBI" id="CHEBI:12876"/>
        <dbReference type="ChEBI" id="CHEBI:30616"/>
        <dbReference type="ChEBI" id="CHEBI:33019"/>
        <dbReference type="ChEBI" id="CHEBI:57287"/>
        <dbReference type="ChEBI" id="CHEBI:85008"/>
        <dbReference type="ChEBI" id="CHEBI:456215"/>
        <dbReference type="EC" id="6.2.1.12"/>
    </reaction>
    <physiologicalReaction direction="left-to-right" evidence="8">
        <dbReference type="Rhea" id="RHEA:19642"/>
    </physiologicalReaction>
</comment>
<reference evidence="11 12" key="1">
    <citation type="submission" date="2024-11" db="EMBL/GenBank/DDBJ databases">
        <title>A near-complete genome assembly of Cinchona calisaya.</title>
        <authorList>
            <person name="Lian D.C."/>
            <person name="Zhao X.W."/>
            <person name="Wei L."/>
        </authorList>
    </citation>
    <scope>NUCLEOTIDE SEQUENCE [LARGE SCALE GENOMIC DNA]</scope>
    <source>
        <tissue evidence="11">Nenye</tissue>
    </source>
</reference>
<keyword evidence="5" id="KW-0547">Nucleotide-binding</keyword>
<protein>
    <recommendedName>
        <fullName evidence="3">4-coumarate--CoA ligase</fullName>
        <ecNumber evidence="3">6.2.1.12</ecNumber>
    </recommendedName>
</protein>
<dbReference type="EC" id="6.2.1.12" evidence="3"/>
<evidence type="ECO:0000259" key="10">
    <source>
        <dbReference type="Pfam" id="PF13193"/>
    </source>
</evidence>
<organism evidence="11 12">
    <name type="scientific">Cinchona calisaya</name>
    <dbReference type="NCBI Taxonomy" id="153742"/>
    <lineage>
        <taxon>Eukaryota</taxon>
        <taxon>Viridiplantae</taxon>
        <taxon>Streptophyta</taxon>
        <taxon>Embryophyta</taxon>
        <taxon>Tracheophyta</taxon>
        <taxon>Spermatophyta</taxon>
        <taxon>Magnoliopsida</taxon>
        <taxon>eudicotyledons</taxon>
        <taxon>Gunneridae</taxon>
        <taxon>Pentapetalae</taxon>
        <taxon>asterids</taxon>
        <taxon>lamiids</taxon>
        <taxon>Gentianales</taxon>
        <taxon>Rubiaceae</taxon>
        <taxon>Cinchonoideae</taxon>
        <taxon>Cinchoneae</taxon>
        <taxon>Cinchona</taxon>
    </lineage>
</organism>
<dbReference type="InterPro" id="IPR000873">
    <property type="entry name" value="AMP-dep_synth/lig_dom"/>
</dbReference>
<feature type="domain" description="AMP-dependent synthetase/ligase" evidence="9">
    <location>
        <begin position="67"/>
        <end position="434"/>
    </location>
</feature>
<evidence type="ECO:0000256" key="4">
    <source>
        <dbReference type="ARBA" id="ARBA00022598"/>
    </source>
</evidence>
<name>A0ABD2XS78_9GENT</name>
<dbReference type="SUPFAM" id="SSF56801">
    <property type="entry name" value="Acetyl-CoA synthetase-like"/>
    <property type="match status" value="1"/>
</dbReference>
<evidence type="ECO:0000259" key="9">
    <source>
        <dbReference type="Pfam" id="PF00501"/>
    </source>
</evidence>
<dbReference type="FunFam" id="3.40.50.12780:FF:000003">
    <property type="entry name" value="Long-chain-fatty-acid--CoA ligase FadD"/>
    <property type="match status" value="1"/>
</dbReference>
<dbReference type="GO" id="GO:0106286">
    <property type="term" value="F:(E)-caffeate-CoA ligase activity"/>
    <property type="evidence" value="ECO:0007669"/>
    <property type="project" value="UniProtKB-ARBA"/>
</dbReference>
<gene>
    <name evidence="11" type="ORF">ACH5RR_040671</name>
</gene>
<dbReference type="FunFam" id="3.30.300.30:FF:000007">
    <property type="entry name" value="4-coumarate--CoA ligase 2"/>
    <property type="match status" value="1"/>
</dbReference>
<evidence type="ECO:0000256" key="7">
    <source>
        <dbReference type="ARBA" id="ARBA00023051"/>
    </source>
</evidence>
<evidence type="ECO:0000256" key="1">
    <source>
        <dbReference type="ARBA" id="ARBA00004930"/>
    </source>
</evidence>
<dbReference type="AlphaFoldDB" id="A0ABD2XS78"/>
<dbReference type="GO" id="GO:0016207">
    <property type="term" value="F:4-coumarate-CoA ligase activity"/>
    <property type="evidence" value="ECO:0007669"/>
    <property type="project" value="UniProtKB-EC"/>
</dbReference>
<evidence type="ECO:0000313" key="11">
    <source>
        <dbReference type="EMBL" id="KAL3497939.1"/>
    </source>
</evidence>
<keyword evidence="4" id="KW-0436">Ligase</keyword>
<dbReference type="CDD" id="cd05904">
    <property type="entry name" value="4CL"/>
    <property type="match status" value="1"/>
</dbReference>
<comment type="similarity">
    <text evidence="2">Belongs to the ATP-dependent AMP-binding enzyme family.</text>
</comment>
<dbReference type="InterPro" id="IPR025110">
    <property type="entry name" value="AMP-bd_C"/>
</dbReference>
<dbReference type="PANTHER" id="PTHR24096:SF149">
    <property type="entry name" value="AMP-BINDING DOMAIN-CONTAINING PROTEIN-RELATED"/>
    <property type="match status" value="1"/>
</dbReference>
<dbReference type="InterPro" id="IPR045851">
    <property type="entry name" value="AMP-bd_C_sf"/>
</dbReference>
<dbReference type="Pfam" id="PF13193">
    <property type="entry name" value="AMP-binding_C"/>
    <property type="match status" value="1"/>
</dbReference>
<evidence type="ECO:0000313" key="12">
    <source>
        <dbReference type="Proteomes" id="UP001630127"/>
    </source>
</evidence>
<keyword evidence="7" id="KW-0587">Phenylpropanoid metabolism</keyword>
<dbReference type="Proteomes" id="UP001630127">
    <property type="component" value="Unassembled WGS sequence"/>
</dbReference>